<dbReference type="CDD" id="cd04194">
    <property type="entry name" value="GT8_A4GalT_like"/>
    <property type="match status" value="1"/>
</dbReference>
<evidence type="ECO:0000313" key="11">
    <source>
        <dbReference type="EMBL" id="VFS30507.1"/>
    </source>
</evidence>
<dbReference type="EMBL" id="CAADIS010000005">
    <property type="protein sequence ID" value="VFS30507.1"/>
    <property type="molecule type" value="Genomic_DNA"/>
</dbReference>
<feature type="domain" description="Glycosyl transferase family 8 C-terminal" evidence="9">
    <location>
        <begin position="279"/>
        <end position="335"/>
    </location>
</feature>
<dbReference type="Proteomes" id="UP000859822">
    <property type="component" value="Unassembled WGS sequence"/>
</dbReference>
<evidence type="ECO:0000256" key="5">
    <source>
        <dbReference type="ARBA" id="ARBA00022679"/>
    </source>
</evidence>
<dbReference type="Pfam" id="PF01501">
    <property type="entry name" value="Glyco_transf_8"/>
    <property type="match status" value="1"/>
</dbReference>
<evidence type="ECO:0000256" key="7">
    <source>
        <dbReference type="ARBA" id="ARBA00022842"/>
    </source>
</evidence>
<dbReference type="InterPro" id="IPR029044">
    <property type="entry name" value="Nucleotide-diphossugar_trans"/>
</dbReference>
<dbReference type="Gene3D" id="3.90.550.10">
    <property type="entry name" value="Spore Coat Polysaccharide Biosynthesis Protein SpsA, Chain A"/>
    <property type="match status" value="1"/>
</dbReference>
<dbReference type="NCBIfam" id="NF011718">
    <property type="entry name" value="PRK15171.1"/>
    <property type="match status" value="1"/>
</dbReference>
<proteinExistence type="inferred from homology"/>
<evidence type="ECO:0000313" key="10">
    <source>
        <dbReference type="EMBL" id="HAN4355780.1"/>
    </source>
</evidence>
<dbReference type="GO" id="GO:0046872">
    <property type="term" value="F:metal ion binding"/>
    <property type="evidence" value="ECO:0007669"/>
    <property type="project" value="UniProtKB-KW"/>
</dbReference>
<dbReference type="InterPro" id="IPR013645">
    <property type="entry name" value="Glyco_transf_8N"/>
</dbReference>
<comment type="pathway">
    <text evidence="2">Bacterial outer membrane biogenesis; LPS core biosynthesis.</text>
</comment>
<name>A0A0D6GGN1_ECOLX</name>
<dbReference type="EC" id="2.4.1.44" evidence="10"/>
<dbReference type="RefSeq" id="WP_001272757.1">
    <property type="nucleotide sequence ID" value="NZ_AP029000.1"/>
</dbReference>
<keyword evidence="5 11" id="KW-0808">Transferase</keyword>
<sequence>MSAHYFNPQEMINKTIIFDESPEASVASSFHVAYGIDQNFLFGCGVSITSVLLHNNDVSFVFHVFIDDIPEADIQRLSQLAKSYHTCIQIHLVNCERLKALPTTKNWSIAMYFRFVIADYFIDQQDKILYLDADIACQGNLKPLITMDLANNVAAVVTERDANWWSLRGQSLQCNELEKGYFNSGVLLINTLAWAQESVSAKAMSMLADKAIVSRLTYMDQDILNLILLGKVKFIDAKYNTQFSLNYELKKSFVCPINDETVLIHYVGPTKPWHYWAGYPSAQPFIKAKEASPWKNEPLMRPVNSNYARYCAKHNFKQNKPINGIMNYIYYFYLKIIK</sequence>
<accession>A0A0D6GGN1</accession>
<evidence type="ECO:0000256" key="1">
    <source>
        <dbReference type="ARBA" id="ARBA00001946"/>
    </source>
</evidence>
<gene>
    <name evidence="11" type="primary">rfaJ_1</name>
    <name evidence="10" type="synonym">rfaI</name>
    <name evidence="10" type="synonym">waaO</name>
    <name evidence="10" type="ORF">IFC14_004306</name>
    <name evidence="11" type="ORF">NCTC9001_03791</name>
</gene>
<evidence type="ECO:0000313" key="12">
    <source>
        <dbReference type="Proteomes" id="UP000372890"/>
    </source>
</evidence>
<dbReference type="EMBL" id="DABUHV010000032">
    <property type="protein sequence ID" value="HAN4355780.1"/>
    <property type="molecule type" value="Genomic_DNA"/>
</dbReference>
<evidence type="ECO:0000256" key="6">
    <source>
        <dbReference type="ARBA" id="ARBA00022723"/>
    </source>
</evidence>
<keyword evidence="6" id="KW-0479">Metal-binding</keyword>
<dbReference type="AlphaFoldDB" id="A0A0D6GGN1"/>
<dbReference type="SUPFAM" id="SSF53448">
    <property type="entry name" value="Nucleotide-diphospho-sugar transferases"/>
    <property type="match status" value="1"/>
</dbReference>
<dbReference type="EC" id="2.4.1.58" evidence="11"/>
<organism evidence="11 12">
    <name type="scientific">Escherichia coli</name>
    <dbReference type="NCBI Taxonomy" id="562"/>
    <lineage>
        <taxon>Bacteria</taxon>
        <taxon>Pseudomonadati</taxon>
        <taxon>Pseudomonadota</taxon>
        <taxon>Gammaproteobacteria</taxon>
        <taxon>Enterobacterales</taxon>
        <taxon>Enterobacteriaceae</taxon>
        <taxon>Escherichia</taxon>
    </lineage>
</organism>
<dbReference type="Pfam" id="PF08437">
    <property type="entry name" value="Glyco_transf_8C"/>
    <property type="match status" value="1"/>
</dbReference>
<keyword evidence="4 11" id="KW-0328">Glycosyltransferase</keyword>
<evidence type="ECO:0000256" key="3">
    <source>
        <dbReference type="ARBA" id="ARBA00006351"/>
    </source>
</evidence>
<keyword evidence="8" id="KW-0448">Lipopolysaccharide biosynthesis</keyword>
<dbReference type="OMA" id="TVFLHFC"/>
<reference evidence="11 12" key="2">
    <citation type="submission" date="2019-03" db="EMBL/GenBank/DDBJ databases">
        <authorList>
            <consortium name="Pathogen Informatics"/>
        </authorList>
    </citation>
    <scope>NUCLEOTIDE SEQUENCE [LARGE SCALE GENOMIC DNA]</scope>
    <source>
        <strain evidence="11 12">NCTC9001</strain>
    </source>
</reference>
<comment type="cofactor">
    <cofactor evidence="1">
        <name>Mg(2+)</name>
        <dbReference type="ChEBI" id="CHEBI:18420"/>
    </cofactor>
</comment>
<evidence type="ECO:0000256" key="4">
    <source>
        <dbReference type="ARBA" id="ARBA00022676"/>
    </source>
</evidence>
<evidence type="ECO:0000259" key="9">
    <source>
        <dbReference type="Pfam" id="PF08437"/>
    </source>
</evidence>
<evidence type="ECO:0000256" key="8">
    <source>
        <dbReference type="ARBA" id="ARBA00022985"/>
    </source>
</evidence>
<dbReference type="PANTHER" id="PTHR13778:SF47">
    <property type="entry name" value="LIPOPOLYSACCHARIDE 1,3-GALACTOSYLTRANSFERASE"/>
    <property type="match status" value="1"/>
</dbReference>
<reference evidence="10" key="3">
    <citation type="submission" date="2020-09" db="EMBL/GenBank/DDBJ databases">
        <authorList>
            <consortium name="NCBI Pathogen Detection Project"/>
        </authorList>
    </citation>
    <scope>NUCLEOTIDE SEQUENCE</scope>
    <source>
        <strain evidence="10">489-16</strain>
    </source>
</reference>
<dbReference type="InterPro" id="IPR002495">
    <property type="entry name" value="Glyco_trans_8"/>
</dbReference>
<comment type="similarity">
    <text evidence="3">Belongs to the glycosyltransferase 8 family.</text>
</comment>
<protein>
    <submittedName>
        <fullName evidence="10">Lipopolysaccharide 3-alpha-galactosyltransferase</fullName>
        <ecNumber evidence="10">2.4.1.44</ecNumber>
    </submittedName>
    <submittedName>
        <fullName evidence="11">UDP-glucose:(Glucosyl) LPS alpha1,3-glucosyltransferase WaaO</fullName>
        <ecNumber evidence="11">2.4.1.58</ecNumber>
    </submittedName>
</protein>
<reference evidence="10" key="1">
    <citation type="journal article" date="2018" name="Genome Biol.">
        <title>SKESA: strategic k-mer extension for scrupulous assemblies.</title>
        <authorList>
            <person name="Souvorov A."/>
            <person name="Agarwala R."/>
            <person name="Lipman D.J."/>
        </authorList>
    </citation>
    <scope>NUCLEOTIDE SEQUENCE</scope>
    <source>
        <strain evidence="10">489-16</strain>
    </source>
</reference>
<dbReference type="Proteomes" id="UP000372890">
    <property type="component" value="Unassembled WGS sequence"/>
</dbReference>
<dbReference type="PANTHER" id="PTHR13778">
    <property type="entry name" value="GLYCOSYLTRANSFERASE 8 DOMAIN-CONTAINING PROTEIN"/>
    <property type="match status" value="1"/>
</dbReference>
<dbReference type="GO" id="GO:0008919">
    <property type="term" value="F:lipopolysaccharide glucosyltransferase I activity"/>
    <property type="evidence" value="ECO:0007669"/>
    <property type="project" value="UniProtKB-EC"/>
</dbReference>
<dbReference type="InterPro" id="IPR050748">
    <property type="entry name" value="Glycosyltrans_8_dom-fam"/>
</dbReference>
<keyword evidence="7" id="KW-0460">Magnesium</keyword>
<evidence type="ECO:0000256" key="2">
    <source>
        <dbReference type="ARBA" id="ARBA00004713"/>
    </source>
</evidence>
<dbReference type="GO" id="GO:0008918">
    <property type="term" value="F:lipopolysaccharide 3-alpha-galactosyltransferase activity"/>
    <property type="evidence" value="ECO:0007669"/>
    <property type="project" value="UniProtKB-EC"/>
</dbReference>